<keyword evidence="2" id="KW-0813">Transport</keyword>
<name>A0A9X1B7U9_9GAMM</name>
<dbReference type="EMBL" id="NRSD01000002">
    <property type="protein sequence ID" value="MBK1643608.1"/>
    <property type="molecule type" value="Genomic_DNA"/>
</dbReference>
<protein>
    <submittedName>
        <fullName evidence="7">Hemerythrin</fullName>
    </submittedName>
</protein>
<dbReference type="PROSITE" id="PS00550">
    <property type="entry name" value="HEMERYTHRINS"/>
    <property type="match status" value="1"/>
</dbReference>
<dbReference type="SUPFAM" id="SSF47188">
    <property type="entry name" value="Hemerythrin-like"/>
    <property type="match status" value="1"/>
</dbReference>
<keyword evidence="3" id="KW-0479">Metal-binding</keyword>
<dbReference type="InterPro" id="IPR012312">
    <property type="entry name" value="Hemerythrin-like"/>
</dbReference>
<dbReference type="CDD" id="cd12107">
    <property type="entry name" value="Hemerythrin"/>
    <property type="match status" value="1"/>
</dbReference>
<evidence type="ECO:0000259" key="6">
    <source>
        <dbReference type="Pfam" id="PF01814"/>
    </source>
</evidence>
<evidence type="ECO:0000256" key="2">
    <source>
        <dbReference type="ARBA" id="ARBA00022621"/>
    </source>
</evidence>
<feature type="domain" description="Hemerythrin-like" evidence="6">
    <location>
        <begin position="12"/>
        <end position="125"/>
    </location>
</feature>
<dbReference type="GO" id="GO:0046872">
    <property type="term" value="F:metal ion binding"/>
    <property type="evidence" value="ECO:0007669"/>
    <property type="project" value="UniProtKB-KW"/>
</dbReference>
<gene>
    <name evidence="7" type="ORF">CKO25_02830</name>
</gene>
<proteinExistence type="inferred from homology"/>
<dbReference type="NCBIfam" id="TIGR02481">
    <property type="entry name" value="hemeryth_dom"/>
    <property type="match status" value="1"/>
</dbReference>
<keyword evidence="4" id="KW-0408">Iron</keyword>
<evidence type="ECO:0000256" key="3">
    <source>
        <dbReference type="ARBA" id="ARBA00022723"/>
    </source>
</evidence>
<dbReference type="Pfam" id="PF01814">
    <property type="entry name" value="Hemerythrin"/>
    <property type="match status" value="1"/>
</dbReference>
<dbReference type="AlphaFoldDB" id="A0A9X1B7U9"/>
<dbReference type="Gene3D" id="1.20.120.50">
    <property type="entry name" value="Hemerythrin-like"/>
    <property type="match status" value="1"/>
</dbReference>
<comment type="caution">
    <text evidence="7">The sequence shown here is derived from an EMBL/GenBank/DDBJ whole genome shotgun (WGS) entry which is preliminary data.</text>
</comment>
<dbReference type="Proteomes" id="UP001138802">
    <property type="component" value="Unassembled WGS sequence"/>
</dbReference>
<evidence type="ECO:0000313" key="8">
    <source>
        <dbReference type="Proteomes" id="UP001138802"/>
    </source>
</evidence>
<dbReference type="InterPro" id="IPR050669">
    <property type="entry name" value="Hemerythrin"/>
</dbReference>
<evidence type="ECO:0000256" key="4">
    <source>
        <dbReference type="ARBA" id="ARBA00023004"/>
    </source>
</evidence>
<accession>A0A9X1B7U9</accession>
<organism evidence="7 8">
    <name type="scientific">Thiocapsa imhoffii</name>
    <dbReference type="NCBI Taxonomy" id="382777"/>
    <lineage>
        <taxon>Bacteria</taxon>
        <taxon>Pseudomonadati</taxon>
        <taxon>Pseudomonadota</taxon>
        <taxon>Gammaproteobacteria</taxon>
        <taxon>Chromatiales</taxon>
        <taxon>Chromatiaceae</taxon>
        <taxon>Thiocapsa</taxon>
    </lineage>
</organism>
<dbReference type="GO" id="GO:0005344">
    <property type="term" value="F:oxygen carrier activity"/>
    <property type="evidence" value="ECO:0007669"/>
    <property type="project" value="UniProtKB-KW"/>
</dbReference>
<dbReference type="InterPro" id="IPR035938">
    <property type="entry name" value="Hemerythrin-like_sf"/>
</dbReference>
<reference evidence="7 8" key="1">
    <citation type="journal article" date="2020" name="Microorganisms">
        <title>Osmotic Adaptation and Compatible Solute Biosynthesis of Phototrophic Bacteria as Revealed from Genome Analyses.</title>
        <authorList>
            <person name="Imhoff J.F."/>
            <person name="Rahn T."/>
            <person name="Kunzel S."/>
            <person name="Keller A."/>
            <person name="Neulinger S.C."/>
        </authorList>
    </citation>
    <scope>NUCLEOTIDE SEQUENCE [LARGE SCALE GENOMIC DNA]</scope>
    <source>
        <strain evidence="7 8">DSM 21303</strain>
    </source>
</reference>
<dbReference type="RefSeq" id="WP_200386420.1">
    <property type="nucleotide sequence ID" value="NZ_NRSD01000002.1"/>
</dbReference>
<dbReference type="PANTHER" id="PTHR37164:SF1">
    <property type="entry name" value="BACTERIOHEMERYTHRIN"/>
    <property type="match status" value="1"/>
</dbReference>
<sequence length="151" mass="17527">MLKDWSEVYSIGIDEIDQQHRGFFNASHRLYQAILDREGRDGVIEAVGFMRHYAETHFQAEEAFMRAHAYPDLEAHLRQHGRFMRQLDALEGDLRTFGPSQQLADRALEMTQDWLIDHIADEDVLYALHVKSEDQSGQPRVTSRHPPIDPT</sequence>
<dbReference type="InterPro" id="IPR012827">
    <property type="entry name" value="Hemerythrin_metal-bd"/>
</dbReference>
<evidence type="ECO:0000256" key="1">
    <source>
        <dbReference type="ARBA" id="ARBA00010587"/>
    </source>
</evidence>
<dbReference type="InterPro" id="IPR016131">
    <property type="entry name" value="Haemerythrin_Fe_BS"/>
</dbReference>
<feature type="region of interest" description="Disordered" evidence="5">
    <location>
        <begin position="132"/>
        <end position="151"/>
    </location>
</feature>
<dbReference type="NCBIfam" id="NF033749">
    <property type="entry name" value="bact_hemeryth"/>
    <property type="match status" value="1"/>
</dbReference>
<evidence type="ECO:0000256" key="5">
    <source>
        <dbReference type="SAM" id="MobiDB-lite"/>
    </source>
</evidence>
<dbReference type="PANTHER" id="PTHR37164">
    <property type="entry name" value="BACTERIOHEMERYTHRIN"/>
    <property type="match status" value="1"/>
</dbReference>
<keyword evidence="2" id="KW-0561">Oxygen transport</keyword>
<comment type="similarity">
    <text evidence="1">Belongs to the hemerythrin family.</text>
</comment>
<evidence type="ECO:0000313" key="7">
    <source>
        <dbReference type="EMBL" id="MBK1643608.1"/>
    </source>
</evidence>
<keyword evidence="8" id="KW-1185">Reference proteome</keyword>